<evidence type="ECO:0000256" key="1">
    <source>
        <dbReference type="SAM" id="MobiDB-lite"/>
    </source>
</evidence>
<proteinExistence type="predicted"/>
<dbReference type="EMBL" id="GEIB01000139">
    <property type="protein sequence ID" value="JAR87635.1"/>
    <property type="molecule type" value="Transcribed_RNA"/>
</dbReference>
<feature type="compositionally biased region" description="Polar residues" evidence="1">
    <location>
        <begin position="45"/>
        <end position="59"/>
    </location>
</feature>
<name>A0A147BB88_9ACAR</name>
<feature type="region of interest" description="Disordered" evidence="1">
    <location>
        <begin position="43"/>
        <end position="69"/>
    </location>
</feature>
<reference evidence="2" key="1">
    <citation type="submission" date="2016-03" db="EMBL/GenBank/DDBJ databases">
        <title>Gut transcriptome analysis on engorged females of Ornithodoros mimon (Acari: Argasidae) and phylogenetic inferences of soft ticks.</title>
        <authorList>
            <person name="Landulfo G.A."/>
            <person name="Giovanni D."/>
            <person name="Carvalho E."/>
            <person name="Junqueira-de-Azevedo I."/>
            <person name="Patane J."/>
            <person name="Mendoca R."/>
            <person name="Barros-Battesti D."/>
        </authorList>
    </citation>
    <scope>NUCLEOTIDE SEQUENCE</scope>
    <source>
        <strain evidence="2">Females</strain>
        <tissue evidence="2">Gut</tissue>
    </source>
</reference>
<dbReference type="GO" id="GO:0016874">
    <property type="term" value="F:ligase activity"/>
    <property type="evidence" value="ECO:0007669"/>
    <property type="project" value="UniProtKB-KW"/>
</dbReference>
<keyword evidence="2" id="KW-0436">Ligase</keyword>
<organism evidence="2">
    <name type="scientific">Alectorobius mimon</name>
    <dbReference type="NCBI Taxonomy" id="360319"/>
    <lineage>
        <taxon>Eukaryota</taxon>
        <taxon>Metazoa</taxon>
        <taxon>Ecdysozoa</taxon>
        <taxon>Arthropoda</taxon>
        <taxon>Chelicerata</taxon>
        <taxon>Arachnida</taxon>
        <taxon>Acari</taxon>
        <taxon>Parasitiformes</taxon>
        <taxon>Ixodida</taxon>
        <taxon>Ixodoidea</taxon>
        <taxon>Argasidae</taxon>
        <taxon>Ornithodorinae</taxon>
        <taxon>Alectorobius</taxon>
    </lineage>
</organism>
<dbReference type="AlphaFoldDB" id="A0A147BB88"/>
<feature type="region of interest" description="Disordered" evidence="1">
    <location>
        <begin position="127"/>
        <end position="155"/>
    </location>
</feature>
<protein>
    <submittedName>
        <fullName evidence="2">Long chain fatty acid ligase</fullName>
    </submittedName>
</protein>
<feature type="non-terminal residue" evidence="2">
    <location>
        <position position="1"/>
    </location>
</feature>
<sequence>PSGYDRRTTRRDWEASRDRSPGRRLCCPCVFLGFPRTPLRRMLAQSPSKPAQDAQTSHRATPHHSPSDRLVLLGHCRSRPTSSRGDRWTRQAIFARCGFGDVPYRRRCQQHPCRRGLTDLYNKKHKKIQSPEAHATWSTGRPPGYHGANSRLRPL</sequence>
<accession>A0A147BB88</accession>
<evidence type="ECO:0000313" key="2">
    <source>
        <dbReference type="EMBL" id="JAR87635.1"/>
    </source>
</evidence>
<feature type="region of interest" description="Disordered" evidence="1">
    <location>
        <begin position="1"/>
        <end position="21"/>
    </location>
</feature>